<dbReference type="Pfam" id="PF00965">
    <property type="entry name" value="TIMP"/>
    <property type="match status" value="1"/>
</dbReference>
<dbReference type="InterPro" id="IPR027465">
    <property type="entry name" value="TIMP_C"/>
</dbReference>
<feature type="chain" id="PRO_5029461100" description="NTR domain-containing protein" evidence="12">
    <location>
        <begin position="23"/>
        <end position="228"/>
    </location>
</feature>
<dbReference type="Proteomes" id="UP000594262">
    <property type="component" value="Unplaced"/>
</dbReference>
<dbReference type="CDD" id="cd03577">
    <property type="entry name" value="NTR_TIMP_like"/>
    <property type="match status" value="1"/>
</dbReference>
<accession>A0A7M5TWY3</accession>
<dbReference type="GO" id="GO:0051045">
    <property type="term" value="P:negative regulation of membrane protein ectodomain proteolysis"/>
    <property type="evidence" value="ECO:0007669"/>
    <property type="project" value="TreeGrafter"/>
</dbReference>
<dbReference type="PANTHER" id="PTHR11844">
    <property type="entry name" value="METALLOPROTEASE INHIBITOR"/>
    <property type="match status" value="1"/>
</dbReference>
<dbReference type="GO" id="GO:0046872">
    <property type="term" value="F:metal ion binding"/>
    <property type="evidence" value="ECO:0007669"/>
    <property type="project" value="UniProtKB-KW"/>
</dbReference>
<evidence type="ECO:0000256" key="3">
    <source>
        <dbReference type="ARBA" id="ARBA00022525"/>
    </source>
</evidence>
<evidence type="ECO:0000256" key="4">
    <source>
        <dbReference type="ARBA" id="ARBA00022608"/>
    </source>
</evidence>
<dbReference type="SMART" id="SM00206">
    <property type="entry name" value="NTR"/>
    <property type="match status" value="1"/>
</dbReference>
<feature type="disulfide bond" evidence="11">
    <location>
        <begin position="177"/>
        <end position="197"/>
    </location>
</feature>
<dbReference type="PANTHER" id="PTHR11844:SF33">
    <property type="entry name" value="TISSUE INHIBITOR OF METALLOPROTEINASE"/>
    <property type="match status" value="1"/>
</dbReference>
<evidence type="ECO:0000313" key="15">
    <source>
        <dbReference type="Proteomes" id="UP000594262"/>
    </source>
</evidence>
<dbReference type="OrthoDB" id="6041373at2759"/>
<comment type="similarity">
    <text evidence="2">Belongs to the protease inhibitor I35 (TIMP) family.</text>
</comment>
<keyword evidence="9" id="KW-0481">Metalloenzyme inhibitor</keyword>
<dbReference type="SUPFAM" id="SSF50242">
    <property type="entry name" value="TIMP-like"/>
    <property type="match status" value="1"/>
</dbReference>
<dbReference type="InterPro" id="IPR001820">
    <property type="entry name" value="TIMP"/>
</dbReference>
<feature type="domain" description="NTR" evidence="13">
    <location>
        <begin position="23"/>
        <end position="161"/>
    </location>
</feature>
<keyword evidence="7 10" id="KW-0862">Zinc</keyword>
<dbReference type="AlphaFoldDB" id="A0A7M5TWY3"/>
<protein>
    <recommendedName>
        <fullName evidence="13">NTR domain-containing protein</fullName>
    </recommendedName>
</protein>
<proteinExistence type="inferred from homology"/>
<dbReference type="GO" id="GO:0002020">
    <property type="term" value="F:protease binding"/>
    <property type="evidence" value="ECO:0007669"/>
    <property type="project" value="TreeGrafter"/>
</dbReference>
<feature type="disulfide bond" evidence="11">
    <location>
        <begin position="161"/>
        <end position="205"/>
    </location>
</feature>
<evidence type="ECO:0000256" key="5">
    <source>
        <dbReference type="ARBA" id="ARBA00022690"/>
    </source>
</evidence>
<evidence type="ECO:0000256" key="11">
    <source>
        <dbReference type="PIRSR" id="PIRSR601820-3"/>
    </source>
</evidence>
<dbReference type="PROSITE" id="PS00288">
    <property type="entry name" value="TIMP"/>
    <property type="match status" value="1"/>
</dbReference>
<comment type="subcellular location">
    <subcellularLocation>
        <location evidence="1">Secreted</location>
    </subcellularLocation>
</comment>
<evidence type="ECO:0000256" key="2">
    <source>
        <dbReference type="ARBA" id="ARBA00011027"/>
    </source>
</evidence>
<keyword evidence="4" id="KW-0483">Metalloprotease inhibitor</keyword>
<dbReference type="InterPro" id="IPR001134">
    <property type="entry name" value="Netrin_domain"/>
</dbReference>
<keyword evidence="15" id="KW-1185">Reference proteome</keyword>
<keyword evidence="8 11" id="KW-1015">Disulfide bond</keyword>
<keyword evidence="5" id="KW-0646">Protease inhibitor</keyword>
<keyword evidence="12" id="KW-0732">Signal</keyword>
<dbReference type="PROSITE" id="PS50189">
    <property type="entry name" value="NTR"/>
    <property type="match status" value="1"/>
</dbReference>
<evidence type="ECO:0000256" key="9">
    <source>
        <dbReference type="ARBA" id="ARBA00023215"/>
    </source>
</evidence>
<dbReference type="GO" id="GO:0031012">
    <property type="term" value="C:extracellular matrix"/>
    <property type="evidence" value="ECO:0007669"/>
    <property type="project" value="TreeGrafter"/>
</dbReference>
<evidence type="ECO:0000256" key="1">
    <source>
        <dbReference type="ARBA" id="ARBA00004613"/>
    </source>
</evidence>
<evidence type="ECO:0000259" key="13">
    <source>
        <dbReference type="PROSITE" id="PS50189"/>
    </source>
</evidence>
<feature type="binding site" evidence="10">
    <location>
        <position position="23"/>
    </location>
    <ligand>
        <name>Zn(2+)</name>
        <dbReference type="ChEBI" id="CHEBI:29105"/>
        <note>ligand shared with metalloproteinase partner</note>
    </ligand>
</feature>
<evidence type="ECO:0000256" key="7">
    <source>
        <dbReference type="ARBA" id="ARBA00022833"/>
    </source>
</evidence>
<dbReference type="GO" id="GO:0005615">
    <property type="term" value="C:extracellular space"/>
    <property type="evidence" value="ECO:0007669"/>
    <property type="project" value="TreeGrafter"/>
</dbReference>
<dbReference type="InterPro" id="IPR030490">
    <property type="entry name" value="TIMP_CS"/>
</dbReference>
<reference evidence="14" key="1">
    <citation type="submission" date="2021-01" db="UniProtKB">
        <authorList>
            <consortium name="EnsemblMetazoa"/>
        </authorList>
    </citation>
    <scope>IDENTIFICATION</scope>
</reference>
<evidence type="ECO:0000313" key="14">
    <source>
        <dbReference type="EnsemblMetazoa" id="CLYHEMP002992.1"/>
    </source>
</evidence>
<dbReference type="Gene3D" id="3.90.370.10">
    <property type="entry name" value="Tissue inhibitor of metalloproteinase-1. Chain B, domain 1"/>
    <property type="match status" value="1"/>
</dbReference>
<organism evidence="14 15">
    <name type="scientific">Clytia hemisphaerica</name>
    <dbReference type="NCBI Taxonomy" id="252671"/>
    <lineage>
        <taxon>Eukaryota</taxon>
        <taxon>Metazoa</taxon>
        <taxon>Cnidaria</taxon>
        <taxon>Hydrozoa</taxon>
        <taxon>Hydroidolina</taxon>
        <taxon>Leptothecata</taxon>
        <taxon>Obeliida</taxon>
        <taxon>Clytiidae</taxon>
        <taxon>Clytia</taxon>
    </lineage>
</organism>
<feature type="disulfide bond" evidence="11">
    <location>
        <begin position="25"/>
        <end position="135"/>
    </location>
</feature>
<dbReference type="Gene3D" id="2.40.50.120">
    <property type="match status" value="1"/>
</dbReference>
<dbReference type="GO" id="GO:0008191">
    <property type="term" value="F:metalloendopeptidase inhibitor activity"/>
    <property type="evidence" value="ECO:0007669"/>
    <property type="project" value="InterPro"/>
</dbReference>
<sequence length="228" mass="25804">MNMFLAAGFVLVFCLNVGVVEGCMCLPRHPQASFCSADFALKGMVIKKYTKKDMTNAAMFEMLGLEVPVNAYYDILVMKVYKGNVTAKEDTYASFFKATIQTSAHQATCGTEFDKGKSYLFTGRIFNGELQVNKCDWTKEYKTLTPSMKRGIKGEYQCNKCKINTCMNGHCDNESKCKWEINYNQPIDECTAQHRICKVNKEGECGWNNGLFYQACSNKIILDLYKPS</sequence>
<feature type="disulfide bond" evidence="11">
    <location>
        <begin position="35"/>
        <end position="158"/>
    </location>
</feature>
<feature type="signal peptide" evidence="12">
    <location>
        <begin position="1"/>
        <end position="22"/>
    </location>
</feature>
<dbReference type="EnsemblMetazoa" id="CLYHEMT002992.1">
    <property type="protein sequence ID" value="CLYHEMP002992.1"/>
    <property type="gene ID" value="CLYHEMG002992"/>
</dbReference>
<dbReference type="GeneID" id="136810682"/>
<evidence type="ECO:0000256" key="12">
    <source>
        <dbReference type="SAM" id="SignalP"/>
    </source>
</evidence>
<keyword evidence="3" id="KW-0964">Secreted</keyword>
<keyword evidence="6 10" id="KW-0479">Metal-binding</keyword>
<evidence type="ECO:0000256" key="6">
    <source>
        <dbReference type="ARBA" id="ARBA00022723"/>
    </source>
</evidence>
<feature type="disulfide bond" evidence="11">
    <location>
        <begin position="23"/>
        <end position="109"/>
    </location>
</feature>
<feature type="disulfide bond" evidence="11">
    <location>
        <begin position="166"/>
        <end position="171"/>
    </location>
</feature>
<name>A0A7M5TWY3_9CNID</name>
<evidence type="ECO:0000256" key="10">
    <source>
        <dbReference type="PIRSR" id="PIRSR601820-1"/>
    </source>
</evidence>
<evidence type="ECO:0000256" key="8">
    <source>
        <dbReference type="ARBA" id="ARBA00023157"/>
    </source>
</evidence>
<dbReference type="RefSeq" id="XP_066923358.1">
    <property type="nucleotide sequence ID" value="XM_067067257.1"/>
</dbReference>
<dbReference type="InterPro" id="IPR008993">
    <property type="entry name" value="TIMP-like_OB-fold"/>
</dbReference>